<protein>
    <recommendedName>
        <fullName evidence="6">IF rod domain-containing protein</fullName>
    </recommendedName>
</protein>
<reference evidence="7" key="1">
    <citation type="submission" date="2023-08" db="EMBL/GenBank/DDBJ databases">
        <title>Chromosome-level Genome Assembly of mud carp (Cirrhinus molitorella).</title>
        <authorList>
            <person name="Liu H."/>
        </authorList>
    </citation>
    <scope>NUCLEOTIDE SEQUENCE</scope>
    <source>
        <strain evidence="7">Prfri</strain>
        <tissue evidence="7">Muscle</tissue>
    </source>
</reference>
<dbReference type="PROSITE" id="PS51842">
    <property type="entry name" value="IF_ROD_2"/>
    <property type="match status" value="1"/>
</dbReference>
<name>A0AA88TB86_9TELE</name>
<dbReference type="InterPro" id="IPR018039">
    <property type="entry name" value="IF_conserved"/>
</dbReference>
<dbReference type="PROSITE" id="PS00226">
    <property type="entry name" value="IF_ROD_1"/>
    <property type="match status" value="1"/>
</dbReference>
<dbReference type="InterPro" id="IPR039008">
    <property type="entry name" value="IF_rod_dom"/>
</dbReference>
<keyword evidence="5" id="KW-0472">Membrane</keyword>
<dbReference type="PANTHER" id="PTHR45616:SF4">
    <property type="entry name" value="THREAD BIOPOLYMER FILAMENT SUBUNIT ALPHA"/>
    <property type="match status" value="1"/>
</dbReference>
<evidence type="ECO:0000313" key="8">
    <source>
        <dbReference type="Proteomes" id="UP001187343"/>
    </source>
</evidence>
<dbReference type="SMART" id="SM01391">
    <property type="entry name" value="Filament"/>
    <property type="match status" value="1"/>
</dbReference>
<evidence type="ECO:0000256" key="3">
    <source>
        <dbReference type="RuleBase" id="RU000685"/>
    </source>
</evidence>
<evidence type="ECO:0000259" key="6">
    <source>
        <dbReference type="PROSITE" id="PS51842"/>
    </source>
</evidence>
<feature type="transmembrane region" description="Helical" evidence="5">
    <location>
        <begin position="36"/>
        <end position="58"/>
    </location>
</feature>
<accession>A0AA88TB86</accession>
<evidence type="ECO:0000256" key="5">
    <source>
        <dbReference type="SAM" id="Phobius"/>
    </source>
</evidence>
<comment type="similarity">
    <text evidence="3">Belongs to the intermediate filament family.</text>
</comment>
<evidence type="ECO:0000313" key="7">
    <source>
        <dbReference type="EMBL" id="KAK2872731.1"/>
    </source>
</evidence>
<dbReference type="Proteomes" id="UP001187343">
    <property type="component" value="Unassembled WGS sequence"/>
</dbReference>
<gene>
    <name evidence="7" type="ORF">Q8A67_022628</name>
</gene>
<dbReference type="SUPFAM" id="SSF64593">
    <property type="entry name" value="Intermediate filament protein, coiled coil region"/>
    <property type="match status" value="2"/>
</dbReference>
<feature type="coiled-coil region" evidence="4">
    <location>
        <begin position="504"/>
        <end position="584"/>
    </location>
</feature>
<keyword evidence="1 3" id="KW-0403">Intermediate filament</keyword>
<evidence type="ECO:0000256" key="4">
    <source>
        <dbReference type="SAM" id="Coils"/>
    </source>
</evidence>
<organism evidence="7 8">
    <name type="scientific">Cirrhinus molitorella</name>
    <name type="common">mud carp</name>
    <dbReference type="NCBI Taxonomy" id="172907"/>
    <lineage>
        <taxon>Eukaryota</taxon>
        <taxon>Metazoa</taxon>
        <taxon>Chordata</taxon>
        <taxon>Craniata</taxon>
        <taxon>Vertebrata</taxon>
        <taxon>Euteleostomi</taxon>
        <taxon>Actinopterygii</taxon>
        <taxon>Neopterygii</taxon>
        <taxon>Teleostei</taxon>
        <taxon>Ostariophysi</taxon>
        <taxon>Cypriniformes</taxon>
        <taxon>Cyprinidae</taxon>
        <taxon>Labeoninae</taxon>
        <taxon>Labeonini</taxon>
        <taxon>Cirrhinus</taxon>
    </lineage>
</organism>
<evidence type="ECO:0000256" key="1">
    <source>
        <dbReference type="ARBA" id="ARBA00022754"/>
    </source>
</evidence>
<feature type="coiled-coil region" evidence="4">
    <location>
        <begin position="365"/>
        <end position="392"/>
    </location>
</feature>
<dbReference type="Gene3D" id="1.20.5.170">
    <property type="match status" value="1"/>
</dbReference>
<dbReference type="Gene3D" id="1.20.5.500">
    <property type="entry name" value="Single helix bin"/>
    <property type="match status" value="1"/>
</dbReference>
<feature type="domain" description="IF rod" evidence="6">
    <location>
        <begin position="290"/>
        <end position="606"/>
    </location>
</feature>
<dbReference type="EMBL" id="JAUYZG010000022">
    <property type="protein sequence ID" value="KAK2872731.1"/>
    <property type="molecule type" value="Genomic_DNA"/>
</dbReference>
<dbReference type="Pfam" id="PF00038">
    <property type="entry name" value="Filament"/>
    <property type="match status" value="1"/>
</dbReference>
<dbReference type="PANTHER" id="PTHR45616">
    <property type="entry name" value="GATA-TYPE DOMAIN-CONTAINING PROTEIN"/>
    <property type="match status" value="1"/>
</dbReference>
<dbReference type="GO" id="GO:0005882">
    <property type="term" value="C:intermediate filament"/>
    <property type="evidence" value="ECO:0007669"/>
    <property type="project" value="UniProtKB-KW"/>
</dbReference>
<sequence>MKASETTWGAFNGVTETNGTRTEKVQHVLQPFSSTVALLVLGMAIIGIILLSLTTYHFHKSKMKKRKMLRAQEEFERDNCGSSIPVRVKPPLSRCVIARPAPPQHPPTNTEAKQREDSLAKNWTPALSADMTESSLRVSGGAVRFGATYGGNRLFSGARSSGGASATLSRSLGLVRGGGAGAGFGLGGGLGVGFGAGAGAGAGLGLGGGALALGGGLGLGAGGARAAGIRAGVAPLRARLGGRVFKIGGYGFNPSFISSTTTVDAGVGPMPSIDPTLPSPDTVQVTRMKEKEELQALNDKFASFIDKARSLEQHNAVLKAKISMFTNPEQGGPASTSILLTSAIGTYKSQIDSLTATKEAIIAEIEHYKGIIEDVQARYEEETAQTKTLELDWTALKEEVDNLYLTIFELQTSIGGLEDQIALSKQVYDAKVKEVRNIVTGGVKSAVSISVDNAAQAQDLTSALTEVKAHYEILAQRSKQDALLSVQDSLSMMSVSSQPTSQTLTSAKDELRVYKLQIDSVQREIDRLKSLNLQLESQVDEAECHSNSHTETYQDQVLTLKSQLDDLRKQITHYGQEYQELLASKMSLDVEITAYKKLLDSEENRLKSGGGVTVHMSKTVVGGGGAGAGGGGLGLGAGFGGGAGLGGGASLGLGGGFGLGGGLGGGLGLGLGGGLGFGAGGGSSFGGGSSYMSSSLSSSALSSTVY</sequence>
<proteinExistence type="inferred from homology"/>
<keyword evidence="5" id="KW-1133">Transmembrane helix</keyword>
<evidence type="ECO:0000256" key="2">
    <source>
        <dbReference type="ARBA" id="ARBA00023054"/>
    </source>
</evidence>
<keyword evidence="2 4" id="KW-0175">Coiled coil</keyword>
<keyword evidence="8" id="KW-1185">Reference proteome</keyword>
<dbReference type="AlphaFoldDB" id="A0AA88TB86"/>
<dbReference type="Gene3D" id="1.20.5.1160">
    <property type="entry name" value="Vasodilator-stimulated phosphoprotein"/>
    <property type="match status" value="1"/>
</dbReference>
<comment type="caution">
    <text evidence="7">The sequence shown here is derived from an EMBL/GenBank/DDBJ whole genome shotgun (WGS) entry which is preliminary data.</text>
</comment>
<keyword evidence="5" id="KW-0812">Transmembrane</keyword>